<name>A0A1J5TMT7_9ARCH</name>
<dbReference type="EMBL" id="MIYZ01000019">
    <property type="protein sequence ID" value="OIR22274.1"/>
    <property type="molecule type" value="Genomic_DNA"/>
</dbReference>
<evidence type="ECO:0000313" key="2">
    <source>
        <dbReference type="Proteomes" id="UP000183615"/>
    </source>
</evidence>
<dbReference type="Proteomes" id="UP000183615">
    <property type="component" value="Unassembled WGS sequence"/>
</dbReference>
<reference evidence="1 2" key="1">
    <citation type="submission" date="2016-08" db="EMBL/GenBank/DDBJ databases">
        <title>New Insights into Marine Group III Euryarchaeota, from dark to light.</title>
        <authorList>
            <person name="Haro-Moreno J.M."/>
            <person name="Rodriguez-Valera F."/>
            <person name="Lopez-Garcia P."/>
            <person name="Moreira D."/>
            <person name="Martin-Cuadrado A.B."/>
        </authorList>
    </citation>
    <scope>NUCLEOTIDE SEQUENCE [LARGE SCALE GENOMIC DNA]</scope>
    <source>
        <strain evidence="1">CG-Epi2</strain>
    </source>
</reference>
<protein>
    <submittedName>
        <fullName evidence="1">Uncharacterized protein</fullName>
    </submittedName>
</protein>
<dbReference type="AlphaFoldDB" id="A0A1J5TMT7"/>
<gene>
    <name evidence="1" type="ORF">BET99_04815</name>
</gene>
<evidence type="ECO:0000313" key="1">
    <source>
        <dbReference type="EMBL" id="OIR22274.1"/>
    </source>
</evidence>
<proteinExistence type="predicted"/>
<comment type="caution">
    <text evidence="1">The sequence shown here is derived from an EMBL/GenBank/DDBJ whole genome shotgun (WGS) entry which is preliminary data.</text>
</comment>
<accession>A0A1J5TMT7</accession>
<organism evidence="1 2">
    <name type="scientific">Marine Group III euryarchaeote CG-Epi2</name>
    <dbReference type="NCBI Taxonomy" id="1888996"/>
    <lineage>
        <taxon>Archaea</taxon>
        <taxon>Methanobacteriati</taxon>
        <taxon>Thermoplasmatota</taxon>
        <taxon>Thermoplasmata</taxon>
        <taxon>Candidatus Thermoprofundales</taxon>
    </lineage>
</organism>
<sequence>MAIPEEFRNKWALFNNRAKVEEVTTAELLKDLIEDYLEEFGDELEAPDSNVKEANTPKKRIIKKALPAKKKAFVSKKVSITIKRDDSSDDEDAGIQDTPKFKLLELMRSLDSGNGVDPDELRSAAQDKGITNPRLQLNKMMRRGILYAHEGRVHVA</sequence>